<feature type="non-terminal residue" evidence="2">
    <location>
        <position position="1"/>
    </location>
</feature>
<organism evidence="2 3">
    <name type="scientific">Pristionchus mayeri</name>
    <dbReference type="NCBI Taxonomy" id="1317129"/>
    <lineage>
        <taxon>Eukaryota</taxon>
        <taxon>Metazoa</taxon>
        <taxon>Ecdysozoa</taxon>
        <taxon>Nematoda</taxon>
        <taxon>Chromadorea</taxon>
        <taxon>Rhabditida</taxon>
        <taxon>Rhabditina</taxon>
        <taxon>Diplogasteromorpha</taxon>
        <taxon>Diplogasteroidea</taxon>
        <taxon>Neodiplogasteridae</taxon>
        <taxon>Pristionchus</taxon>
    </lineage>
</organism>
<reference evidence="3" key="1">
    <citation type="submission" date="2022-10" db="EMBL/GenBank/DDBJ databases">
        <title>Genome assembly of Pristionchus species.</title>
        <authorList>
            <person name="Yoshida K."/>
            <person name="Sommer R.J."/>
        </authorList>
    </citation>
    <scope>NUCLEOTIDE SEQUENCE [LARGE SCALE GENOMIC DNA]</scope>
    <source>
        <strain evidence="3">RS5460</strain>
    </source>
</reference>
<proteinExistence type="predicted"/>
<feature type="transmembrane region" description="Helical" evidence="1">
    <location>
        <begin position="6"/>
        <end position="30"/>
    </location>
</feature>
<keyword evidence="1" id="KW-0812">Transmembrane</keyword>
<evidence type="ECO:0000256" key="1">
    <source>
        <dbReference type="SAM" id="Phobius"/>
    </source>
</evidence>
<dbReference type="Pfam" id="PF10327">
    <property type="entry name" value="7TM_GPCR_Sri"/>
    <property type="match status" value="1"/>
</dbReference>
<name>A0AAN5CEF2_9BILA</name>
<sequence length="97" mass="11282">YFDLPMHFGMVALTAIVSLILAGMNNCFFFRHQAVLPSQSSLKLSNRNFNFLCLFNYLILQIPPIILACAYAETLNGEQYLREFHPEMAWIMDKMSW</sequence>
<dbReference type="EMBL" id="BTRK01000003">
    <property type="protein sequence ID" value="GMR40562.1"/>
    <property type="molecule type" value="Genomic_DNA"/>
</dbReference>
<keyword evidence="1" id="KW-0472">Membrane</keyword>
<dbReference type="AlphaFoldDB" id="A0AAN5CEF2"/>
<accession>A0AAN5CEF2</accession>
<evidence type="ECO:0008006" key="4">
    <source>
        <dbReference type="Google" id="ProtNLM"/>
    </source>
</evidence>
<feature type="transmembrane region" description="Helical" evidence="1">
    <location>
        <begin position="51"/>
        <end position="73"/>
    </location>
</feature>
<evidence type="ECO:0000313" key="3">
    <source>
        <dbReference type="Proteomes" id="UP001328107"/>
    </source>
</evidence>
<comment type="caution">
    <text evidence="2">The sequence shown here is derived from an EMBL/GenBank/DDBJ whole genome shotgun (WGS) entry which is preliminary data.</text>
</comment>
<protein>
    <recommendedName>
        <fullName evidence="4">G protein-coupled receptor</fullName>
    </recommendedName>
</protein>
<keyword evidence="3" id="KW-1185">Reference proteome</keyword>
<keyword evidence="1" id="KW-1133">Transmembrane helix</keyword>
<evidence type="ECO:0000313" key="2">
    <source>
        <dbReference type="EMBL" id="GMR40562.1"/>
    </source>
</evidence>
<gene>
    <name evidence="2" type="ORF">PMAYCL1PPCAC_10757</name>
</gene>
<feature type="non-terminal residue" evidence="2">
    <location>
        <position position="97"/>
    </location>
</feature>
<dbReference type="InterPro" id="IPR019429">
    <property type="entry name" value="7TM_GPCR_serpentine_rcpt_Sri"/>
</dbReference>
<dbReference type="Proteomes" id="UP001328107">
    <property type="component" value="Unassembled WGS sequence"/>
</dbReference>